<dbReference type="EMBL" id="CP049811">
    <property type="protein sequence ID" value="QIK40357.1"/>
    <property type="molecule type" value="Genomic_DNA"/>
</dbReference>
<dbReference type="RefSeq" id="WP_166189736.1">
    <property type="nucleotide sequence ID" value="NZ_CP049811.1"/>
</dbReference>
<keyword evidence="2" id="KW-0413">Isomerase</keyword>
<dbReference type="GO" id="GO:0016853">
    <property type="term" value="F:isomerase activity"/>
    <property type="evidence" value="ECO:0007669"/>
    <property type="project" value="UniProtKB-KW"/>
</dbReference>
<evidence type="ECO:0000313" key="5">
    <source>
        <dbReference type="Proteomes" id="UP000500791"/>
    </source>
</evidence>
<evidence type="ECO:0000256" key="1">
    <source>
        <dbReference type="ARBA" id="ARBA00008270"/>
    </source>
</evidence>
<protein>
    <submittedName>
        <fullName evidence="4">PhzF family phenazine biosynthesis protein</fullName>
    </submittedName>
</protein>
<gene>
    <name evidence="4" type="ORF">G8E03_05995</name>
</gene>
<dbReference type="AlphaFoldDB" id="A0A6G7VKN7"/>
<dbReference type="KEGG" id="mon:G8E03_05995"/>
<sequence length="275" mass="28576">MDVQRLAAFADGDLGGNPAGVVIRDSLPDVETMQDVAREVGYSETVFAAPVGERWSVRYFAPVGEVPFCGHATVALGAALGQAHGAGAFHLDTFAAGPVEVRAEAEGDHWQAELTSPPAHHDAPLAGTVARAMLLFGLTGGDLDPTLRPTCAHAGADHLIISLHDRSRLATMTYDLSEGAALMREVGLVTISLIHVAQDGIVHARNAFASGGVIEDPATGAAAAALAGWWRDANLRHGRIEIAQGHDMGVPSRLFATALPGQGAGVRVAGRVRVI</sequence>
<dbReference type="Gene3D" id="3.10.310.10">
    <property type="entry name" value="Diaminopimelate Epimerase, Chain A, domain 1"/>
    <property type="match status" value="2"/>
</dbReference>
<dbReference type="Proteomes" id="UP000500791">
    <property type="component" value="Chromosome"/>
</dbReference>
<dbReference type="NCBIfam" id="TIGR00654">
    <property type="entry name" value="PhzF_family"/>
    <property type="match status" value="1"/>
</dbReference>
<dbReference type="InterPro" id="IPR003719">
    <property type="entry name" value="Phenazine_PhzF-like"/>
</dbReference>
<name>A0A6G7VKN7_9RHOB</name>
<feature type="active site" evidence="3">
    <location>
        <position position="44"/>
    </location>
</feature>
<keyword evidence="5" id="KW-1185">Reference proteome</keyword>
<dbReference type="Pfam" id="PF02567">
    <property type="entry name" value="PhzC-PhzF"/>
    <property type="match status" value="1"/>
</dbReference>
<organism evidence="4 5">
    <name type="scientific">Pontivivens nitratireducens</name>
    <dbReference type="NCBI Taxonomy" id="2758038"/>
    <lineage>
        <taxon>Bacteria</taxon>
        <taxon>Pseudomonadati</taxon>
        <taxon>Pseudomonadota</taxon>
        <taxon>Alphaproteobacteria</taxon>
        <taxon>Rhodobacterales</taxon>
        <taxon>Paracoccaceae</taxon>
        <taxon>Pontivivens</taxon>
    </lineage>
</organism>
<evidence type="ECO:0000256" key="2">
    <source>
        <dbReference type="ARBA" id="ARBA00023235"/>
    </source>
</evidence>
<proteinExistence type="inferred from homology"/>
<dbReference type="SUPFAM" id="SSF54506">
    <property type="entry name" value="Diaminopimelate epimerase-like"/>
    <property type="match status" value="1"/>
</dbReference>
<reference evidence="4 5" key="1">
    <citation type="submission" date="2020-03" db="EMBL/GenBank/DDBJ databases">
        <title>Complete genome sequence of Monaibacterium sp. ALG8 with diverse plasmids.</title>
        <authorList>
            <person name="Sun C."/>
        </authorList>
    </citation>
    <scope>NUCLEOTIDE SEQUENCE [LARGE SCALE GENOMIC DNA]</scope>
    <source>
        <strain evidence="4 5">ALG8</strain>
    </source>
</reference>
<evidence type="ECO:0000256" key="3">
    <source>
        <dbReference type="PIRSR" id="PIRSR016184-1"/>
    </source>
</evidence>
<dbReference type="PANTHER" id="PTHR13774:SF39">
    <property type="entry name" value="BIOSYNTHESIS PROTEIN, PUTATIVE-RELATED"/>
    <property type="match status" value="1"/>
</dbReference>
<comment type="similarity">
    <text evidence="1">Belongs to the PhzF family.</text>
</comment>
<dbReference type="PIRSF" id="PIRSF016184">
    <property type="entry name" value="PhzC_PhzF"/>
    <property type="match status" value="1"/>
</dbReference>
<dbReference type="GO" id="GO:0005737">
    <property type="term" value="C:cytoplasm"/>
    <property type="evidence" value="ECO:0007669"/>
    <property type="project" value="TreeGrafter"/>
</dbReference>
<dbReference type="PANTHER" id="PTHR13774">
    <property type="entry name" value="PHENAZINE BIOSYNTHESIS PROTEIN"/>
    <property type="match status" value="1"/>
</dbReference>
<evidence type="ECO:0000313" key="4">
    <source>
        <dbReference type="EMBL" id="QIK40357.1"/>
    </source>
</evidence>
<accession>A0A6G7VKN7</accession>